<keyword evidence="1" id="KW-0812">Transmembrane</keyword>
<protein>
    <submittedName>
        <fullName evidence="2">Hypothetical membrane protein</fullName>
    </submittedName>
</protein>
<dbReference type="eggNOG" id="ENOG502ZU8H">
    <property type="taxonomic scope" value="Bacteria"/>
</dbReference>
<gene>
    <name evidence="2" type="ORF">SYN_00356</name>
</gene>
<dbReference type="KEGG" id="sat:SYN_00356"/>
<evidence type="ECO:0000313" key="2">
    <source>
        <dbReference type="EMBL" id="ABC78799.1"/>
    </source>
</evidence>
<name>Q2LXI9_SYNAS</name>
<dbReference type="STRING" id="56780.SYN_00356"/>
<reference evidence="2 3" key="1">
    <citation type="journal article" date="2007" name="Proc. Natl. Acad. Sci. U.S.A.">
        <title>The genome of Syntrophus aciditrophicus: life at the thermodynamic limit of microbial growth.</title>
        <authorList>
            <person name="McInerney M.J."/>
            <person name="Rohlin L."/>
            <person name="Mouttaki H."/>
            <person name="Kim U."/>
            <person name="Krupp R.S."/>
            <person name="Rios-Hernandez L."/>
            <person name="Sieber J."/>
            <person name="Struchtemeyer C.G."/>
            <person name="Bhattacharyya A."/>
            <person name="Campbell J.W."/>
            <person name="Gunsalus R.P."/>
        </authorList>
    </citation>
    <scope>NUCLEOTIDE SEQUENCE [LARGE SCALE GENOMIC DNA]</scope>
    <source>
        <strain evidence="2 3">SB</strain>
    </source>
</reference>
<keyword evidence="1" id="KW-1133">Transmembrane helix</keyword>
<dbReference type="HOGENOM" id="CLU_1383214_0_0_7"/>
<dbReference type="AlphaFoldDB" id="Q2LXI9"/>
<evidence type="ECO:0000313" key="3">
    <source>
        <dbReference type="Proteomes" id="UP000001933"/>
    </source>
</evidence>
<keyword evidence="3" id="KW-1185">Reference proteome</keyword>
<dbReference type="OrthoDB" id="9795505at2"/>
<keyword evidence="1" id="KW-0472">Membrane</keyword>
<sequence>MTTHQIDELIARIKELEEEMEVEFQKKREDFLSVIDKKRLRLSEEVAAQQRRFKKGVVRYLIEARLLNILTAPLIYSGFPIFMLLDLFLFLYQGICFPVYGIPKARRSDYLVFDRGDLPYLNAIEKFNCFYCSYANGLAAYFREIAARTEQYWCPIKHARRILAAHDRYPKFFEYGDGESYRKGLERLRKEYEK</sequence>
<feature type="transmembrane region" description="Helical" evidence="1">
    <location>
        <begin position="57"/>
        <end position="76"/>
    </location>
</feature>
<dbReference type="EMBL" id="CP000252">
    <property type="protein sequence ID" value="ABC78799.1"/>
    <property type="molecule type" value="Genomic_DNA"/>
</dbReference>
<organism evidence="2 3">
    <name type="scientific">Syntrophus aciditrophicus (strain SB)</name>
    <dbReference type="NCBI Taxonomy" id="56780"/>
    <lineage>
        <taxon>Bacteria</taxon>
        <taxon>Pseudomonadati</taxon>
        <taxon>Thermodesulfobacteriota</taxon>
        <taxon>Syntrophia</taxon>
        <taxon>Syntrophales</taxon>
        <taxon>Syntrophaceae</taxon>
        <taxon>Syntrophus</taxon>
    </lineage>
</organism>
<evidence type="ECO:0000256" key="1">
    <source>
        <dbReference type="SAM" id="Phobius"/>
    </source>
</evidence>
<accession>Q2LXI9</accession>
<dbReference type="RefSeq" id="WP_011418815.1">
    <property type="nucleotide sequence ID" value="NC_007759.1"/>
</dbReference>
<dbReference type="Proteomes" id="UP000001933">
    <property type="component" value="Chromosome"/>
</dbReference>
<dbReference type="InParanoid" id="Q2LXI9"/>
<proteinExistence type="predicted"/>